<protein>
    <recommendedName>
        <fullName evidence="3 8">Mediator of RNA polymerase II transcription subunit 17</fullName>
    </recommendedName>
    <alternativeName>
        <fullName evidence="7 8">Mediator complex subunit 17</fullName>
    </alternativeName>
</protein>
<dbReference type="Proteomes" id="UP000308092">
    <property type="component" value="Unassembled WGS sequence"/>
</dbReference>
<dbReference type="EMBL" id="SOSA01000132">
    <property type="protein sequence ID" value="THC96009.1"/>
    <property type="molecule type" value="Genomic_DNA"/>
</dbReference>
<reference evidence="10 13" key="2">
    <citation type="submission" date="2019-08" db="EMBL/GenBank/DDBJ databases">
        <title>The genome sequence of a newly discovered highly antifungal drug resistant Aspergillus species, Aspergillus tanneri NIH 1004.</title>
        <authorList>
            <person name="Mounaud S."/>
            <person name="Singh I."/>
            <person name="Joardar V."/>
            <person name="Pakala S."/>
            <person name="Pakala S."/>
            <person name="Venepally P."/>
            <person name="Chung J.K."/>
            <person name="Losada L."/>
            <person name="Nierman W.C."/>
        </authorList>
    </citation>
    <scope>NUCLEOTIDE SEQUENCE [LARGE SCALE GENOMIC DNA]</scope>
    <source>
        <strain evidence="10 13">NIH1004</strain>
    </source>
</reference>
<evidence type="ECO:0000256" key="4">
    <source>
        <dbReference type="ARBA" id="ARBA00023015"/>
    </source>
</evidence>
<gene>
    <name evidence="10" type="primary">SRB4</name>
    <name evidence="8" type="synonym">MED17</name>
    <name evidence="10" type="ORF">ATNIH1004_011484</name>
    <name evidence="11" type="ORF">EYZ11_004508</name>
</gene>
<evidence type="ECO:0000313" key="11">
    <source>
        <dbReference type="EMBL" id="THC96009.1"/>
    </source>
</evidence>
<comment type="caution">
    <text evidence="11">The sequence shown here is derived from an EMBL/GenBank/DDBJ whole genome shotgun (WGS) entry which is preliminary data.</text>
</comment>
<evidence type="ECO:0000256" key="9">
    <source>
        <dbReference type="SAM" id="MobiDB-lite"/>
    </source>
</evidence>
<evidence type="ECO:0000313" key="12">
    <source>
        <dbReference type="Proteomes" id="UP000308092"/>
    </source>
</evidence>
<dbReference type="Gene3D" id="6.10.250.2620">
    <property type="match status" value="1"/>
</dbReference>
<organism evidence="11 12">
    <name type="scientific">Aspergillus tanneri</name>
    <dbReference type="NCBI Taxonomy" id="1220188"/>
    <lineage>
        <taxon>Eukaryota</taxon>
        <taxon>Fungi</taxon>
        <taxon>Dikarya</taxon>
        <taxon>Ascomycota</taxon>
        <taxon>Pezizomycotina</taxon>
        <taxon>Eurotiomycetes</taxon>
        <taxon>Eurotiomycetidae</taxon>
        <taxon>Eurotiales</taxon>
        <taxon>Aspergillaceae</taxon>
        <taxon>Aspergillus</taxon>
        <taxon>Aspergillus subgen. Circumdati</taxon>
    </lineage>
</organism>
<evidence type="ECO:0000256" key="5">
    <source>
        <dbReference type="ARBA" id="ARBA00023163"/>
    </source>
</evidence>
<dbReference type="PANTHER" id="PTHR13114">
    <property type="entry name" value="MEDIATOR OF RNA POLYMERASE II TRANSCRIPTION SUBUNIT 17"/>
    <property type="match status" value="1"/>
</dbReference>
<keyword evidence="8" id="KW-0010">Activator</keyword>
<dbReference type="OrthoDB" id="5319830at2759"/>
<dbReference type="GO" id="GO:0016592">
    <property type="term" value="C:mediator complex"/>
    <property type="evidence" value="ECO:0007669"/>
    <property type="project" value="InterPro"/>
</dbReference>
<dbReference type="Pfam" id="PF10156">
    <property type="entry name" value="Med17"/>
    <property type="match status" value="1"/>
</dbReference>
<comment type="subunit">
    <text evidence="8">Component of the Mediator complex.</text>
</comment>
<name>A0A4S3JK95_9EURO</name>
<feature type="region of interest" description="Disordered" evidence="9">
    <location>
        <begin position="618"/>
        <end position="644"/>
    </location>
</feature>
<dbReference type="GeneID" id="54334185"/>
<dbReference type="Proteomes" id="UP000324241">
    <property type="component" value="Unassembled WGS sequence"/>
</dbReference>
<dbReference type="EMBL" id="QUQM01000008">
    <property type="protein sequence ID" value="KAA8642539.1"/>
    <property type="molecule type" value="Genomic_DNA"/>
</dbReference>
<evidence type="ECO:0000256" key="3">
    <source>
        <dbReference type="ARBA" id="ARBA00019610"/>
    </source>
</evidence>
<evidence type="ECO:0000256" key="1">
    <source>
        <dbReference type="ARBA" id="ARBA00004123"/>
    </source>
</evidence>
<accession>A0A4S3JK95</accession>
<proteinExistence type="inferred from homology"/>
<keyword evidence="5 8" id="KW-0804">Transcription</keyword>
<comment type="similarity">
    <text evidence="2 8">Belongs to the Mediator complex subunit 17 family.</text>
</comment>
<evidence type="ECO:0000256" key="2">
    <source>
        <dbReference type="ARBA" id="ARBA00005635"/>
    </source>
</evidence>
<dbReference type="GO" id="GO:0070847">
    <property type="term" value="C:core mediator complex"/>
    <property type="evidence" value="ECO:0007669"/>
    <property type="project" value="TreeGrafter"/>
</dbReference>
<dbReference type="RefSeq" id="XP_033421901.1">
    <property type="nucleotide sequence ID" value="XM_033576046.1"/>
</dbReference>
<evidence type="ECO:0000313" key="10">
    <source>
        <dbReference type="EMBL" id="KAA8642539.1"/>
    </source>
</evidence>
<dbReference type="GO" id="GO:0003712">
    <property type="term" value="F:transcription coregulator activity"/>
    <property type="evidence" value="ECO:0007669"/>
    <property type="project" value="InterPro"/>
</dbReference>
<dbReference type="InterPro" id="IPR019313">
    <property type="entry name" value="Mediator_Med17"/>
</dbReference>
<evidence type="ECO:0000313" key="13">
    <source>
        <dbReference type="Proteomes" id="UP000324241"/>
    </source>
</evidence>
<dbReference type="PANTHER" id="PTHR13114:SF7">
    <property type="entry name" value="MEDIATOR OF RNA POLYMERASE II TRANSCRIPTION SUBUNIT 17"/>
    <property type="match status" value="1"/>
</dbReference>
<dbReference type="VEuPathDB" id="FungiDB:EYZ11_004508"/>
<evidence type="ECO:0000256" key="6">
    <source>
        <dbReference type="ARBA" id="ARBA00023242"/>
    </source>
</evidence>
<dbReference type="AlphaFoldDB" id="A0A4S3JK95"/>
<dbReference type="GO" id="GO:0006357">
    <property type="term" value="P:regulation of transcription by RNA polymerase II"/>
    <property type="evidence" value="ECO:0007669"/>
    <property type="project" value="InterPro"/>
</dbReference>
<keyword evidence="12" id="KW-1185">Reference proteome</keyword>
<sequence>MAEPFNLPLRPLVKKQDRQDSLPVEIAQINAQWGSFRQISENRLREKIEVDKSKDPWSDEDENEKSSTDLDTMERMEQLYKKRAEITQFALQAHMETLFALDFVSLLLSKYTPRQAETSMSAYLKQAVPLGSINGEVVELPPKPESVIQDTKTVSRGWRLQNFKSAANKLLDCASRLDTEAASETRYWDGVLGVKEKGWKVCRLPRERQALGVQYGFLESTPIFRDRALAALRRDGDGSLVLDKGLAPSTARAVRVRVKHRGQLTGCSRRPPPASNADTIEGRILQARDTLFEEELFHELFREARIMGSQGVTTRRNLVQFPTSDEQDILIDLVDIGLEALPDDEQITSTEHNVLADALGHSIRVLLTYAHRQNLRRRTQPPPPLTPKRRHTPEYNILRPIMAYLQHSSHVRWLESFMKDTSQVLQSAGLGSEFTAAPFSSVRRPSPDSSVPKVEALVQTFLMPSESIFSRKLATAQSSFHVRVRTNVVSPPFGTHYEISVNMPQYPSVQPPSRIGLQDEVSRVLTHFIMLDILSAIAQNSSATEAENIGTQPKREGLLTWEAAYPHHGELLARSKATGQCRKMKVSMSRHNLMAETYHIRGIEGFGQRIVDRTPTLRSQKWTSDPTAPKQPSLMEFVADVSKE</sequence>
<dbReference type="STRING" id="1220188.A0A4S3JK95"/>
<evidence type="ECO:0000256" key="7">
    <source>
        <dbReference type="ARBA" id="ARBA00032014"/>
    </source>
</evidence>
<keyword evidence="4 8" id="KW-0805">Transcription regulation</keyword>
<reference evidence="11 12" key="1">
    <citation type="submission" date="2019-03" db="EMBL/GenBank/DDBJ databases">
        <title>The genome sequence of a newly discovered highly antifungal drug resistant Aspergillus species, Aspergillus tanneri NIH 1004.</title>
        <authorList>
            <person name="Mounaud S."/>
            <person name="Singh I."/>
            <person name="Joardar V."/>
            <person name="Pakala S."/>
            <person name="Pakala S."/>
            <person name="Venepally P."/>
            <person name="Hoover J."/>
            <person name="Nierman W."/>
            <person name="Chung J."/>
            <person name="Losada L."/>
        </authorList>
    </citation>
    <scope>NUCLEOTIDE SEQUENCE [LARGE SCALE GENOMIC DNA]</scope>
    <source>
        <strain evidence="11 12">NIH1004</strain>
    </source>
</reference>
<comment type="subcellular location">
    <subcellularLocation>
        <location evidence="1 8">Nucleus</location>
    </subcellularLocation>
</comment>
<comment type="function">
    <text evidence="8">Component of the Mediator complex, a coactivator involved in the regulated transcription of nearly all RNA polymerase II-dependent genes. Mediator functions as a bridge to convey information from gene-specific regulatory proteins to the basal RNA polymerase II transcription machinery. Mediator is recruited to promoters by direct interactions with regulatory proteins and serves as a scaffold for the assembly of a functional preinitiation complex with RNA polymerase II and the general transcription factors.</text>
</comment>
<keyword evidence="6 8" id="KW-0539">Nucleus</keyword>
<evidence type="ECO:0000256" key="8">
    <source>
        <dbReference type="RuleBase" id="RU364140"/>
    </source>
</evidence>